<comment type="caution">
    <text evidence="2">The sequence shown here is derived from an EMBL/GenBank/DDBJ whole genome shotgun (WGS) entry which is preliminary data.</text>
</comment>
<accession>A0A9D3LTR1</accession>
<feature type="compositionally biased region" description="Basic and acidic residues" evidence="1">
    <location>
        <begin position="585"/>
        <end position="609"/>
    </location>
</feature>
<feature type="compositionally biased region" description="Acidic residues" evidence="1">
    <location>
        <begin position="821"/>
        <end position="830"/>
    </location>
</feature>
<keyword evidence="3" id="KW-1185">Reference proteome</keyword>
<organism evidence="2 3">
    <name type="scientific">Anguilla anguilla</name>
    <name type="common">European freshwater eel</name>
    <name type="synonym">Muraena anguilla</name>
    <dbReference type="NCBI Taxonomy" id="7936"/>
    <lineage>
        <taxon>Eukaryota</taxon>
        <taxon>Metazoa</taxon>
        <taxon>Chordata</taxon>
        <taxon>Craniata</taxon>
        <taxon>Vertebrata</taxon>
        <taxon>Euteleostomi</taxon>
        <taxon>Actinopterygii</taxon>
        <taxon>Neopterygii</taxon>
        <taxon>Teleostei</taxon>
        <taxon>Anguilliformes</taxon>
        <taxon>Anguillidae</taxon>
        <taxon>Anguilla</taxon>
    </lineage>
</organism>
<feature type="region of interest" description="Disordered" evidence="1">
    <location>
        <begin position="818"/>
        <end position="849"/>
    </location>
</feature>
<dbReference type="AlphaFoldDB" id="A0A9D3LTR1"/>
<dbReference type="Proteomes" id="UP001044222">
    <property type="component" value="Chromosome 14"/>
</dbReference>
<evidence type="ECO:0000313" key="2">
    <source>
        <dbReference type="EMBL" id="KAG5836286.1"/>
    </source>
</evidence>
<evidence type="ECO:0000256" key="1">
    <source>
        <dbReference type="SAM" id="MobiDB-lite"/>
    </source>
</evidence>
<feature type="region of interest" description="Disordered" evidence="1">
    <location>
        <begin position="383"/>
        <end position="453"/>
    </location>
</feature>
<feature type="region of interest" description="Disordered" evidence="1">
    <location>
        <begin position="514"/>
        <end position="609"/>
    </location>
</feature>
<feature type="compositionally biased region" description="Basic and acidic residues" evidence="1">
    <location>
        <begin position="946"/>
        <end position="959"/>
    </location>
</feature>
<feature type="region of interest" description="Disordered" evidence="1">
    <location>
        <begin position="1187"/>
        <end position="1230"/>
    </location>
</feature>
<feature type="region of interest" description="Disordered" evidence="1">
    <location>
        <begin position="195"/>
        <end position="231"/>
    </location>
</feature>
<sequence>MKDTVSYVKPNLAQQHEQEGNYGMLVASVKQEGHRDVMGQQGEEAWMEEWNNRKQLDLHHRQGHGDNKTRNGSPLPPKPLLDSTTQSPYQGQPEITPELKEQTLPDASKGVKAKLRKKRGRETVFCLVSRLGGLAGLSSSPEDPLQPISLPLFGVPNLTGTAGSETGVLRSEGRGEGSTGFQLADEIDSKVTDQHQFSSSSRAPPLWTPLPKMSGSSSSPAVHTYTGNEQEAAHREELFRAIQTGPRYQTRETNCQSLVNTEDTEGSKTKSPQARAAPEMGKRVEQPHGSIKFPLWKEPSLVAQVNTNPTCQCIKGSWEQQSGAAGGLIHNQDDSTSTICGYTTEESMLEHKEDAISDGSRGIFIIDATCVIVRAEFISPPKKEHVQYPSEVQSQNPGPLNNTGIINNNPAVTSEQESDILPQDILSQKSWEETEGELGKQELQSQEPDNEENVTLLHKSPSEADVSSSISAIEAEGPSEFPNSNLLSPVIPANETLEERAVRILGIPLLGSSVEETKSKEPPPDSAVHDTGEMQQSSSDLPSMERGSEATHEGEQDEDQNYLQDSDTAEENLQLGGENTPGMEMEERCSQVEEPKSIQHTDMHESSVEDKADICTEIQGIVMQETNSEERVSFDSQVNQDASSHSKDSHGLPSLSENLCLAPSYFDSPPHTPPKSPTLMPPLSFSLPLSGSPTNDLLQVPSPLSHTASCCSLSRSASCTCSSSRPHSPLCTVCSSSHPQDSNSLTHFPSPPLSPFVPHCTSSSSLPLDVFSNSEHQSLETPVKTLLPPQSLSPIQREEPQYPKSLWDAVYRIRRHTAPDSENEEEEGGELWDNPENVGEDGEVKEAPIDLVCKREIDRSTVLMAPQSQEVLEEDSTDNSIDQSEEITALEGRGNTVMPDTKLLGERVGLQEERQGEEEIGGQVDDDTLSCSSSDSHTSRDTVIMGREKEGEERTGEDIGEGVKDNEMRVEIETKQTNQISLSCENKMCGSSEELPEAEETESYGKTSALIELGHAKECFGDADETALVGETDNTPTVETDLGRGEDGELVSVVSGEGEMEDLVCLGAMAHSNVKEGKQKRVTVEIVRSVECCSDTNQTKGNRDIGLMAENKDVNKDARYEKIDMERNTCSTPEGGGADMEEDIADCSCHTIGCHDAKGAMLNRDSAPEPETGLACDLFVTGVAQQGKEPAEITDQQEADIWPPEEEGNRSTQDTVQDLQEADSIHFEEK</sequence>
<reference evidence="2" key="1">
    <citation type="submission" date="2021-01" db="EMBL/GenBank/DDBJ databases">
        <title>A chromosome-scale assembly of European eel, Anguilla anguilla.</title>
        <authorList>
            <person name="Henkel C."/>
            <person name="Jong-Raadsen S.A."/>
            <person name="Dufour S."/>
            <person name="Weltzien F.-A."/>
            <person name="Palstra A.P."/>
            <person name="Pelster B."/>
            <person name="Spaink H.P."/>
            <person name="Van Den Thillart G.E."/>
            <person name="Jansen H."/>
            <person name="Zahm M."/>
            <person name="Klopp C."/>
            <person name="Cedric C."/>
            <person name="Louis A."/>
            <person name="Berthelot C."/>
            <person name="Parey E."/>
            <person name="Roest Crollius H."/>
            <person name="Montfort J."/>
            <person name="Robinson-Rechavi M."/>
            <person name="Bucao C."/>
            <person name="Bouchez O."/>
            <person name="Gislard M."/>
            <person name="Lluch J."/>
            <person name="Milhes M."/>
            <person name="Lampietro C."/>
            <person name="Lopez Roques C."/>
            <person name="Donnadieu C."/>
            <person name="Braasch I."/>
            <person name="Desvignes T."/>
            <person name="Postlethwait J."/>
            <person name="Bobe J."/>
            <person name="Guiguen Y."/>
            <person name="Dirks R."/>
        </authorList>
    </citation>
    <scope>NUCLEOTIDE SEQUENCE</scope>
    <source>
        <strain evidence="2">Tag_6206</strain>
        <tissue evidence="2">Liver</tissue>
    </source>
</reference>
<evidence type="ECO:0000313" key="3">
    <source>
        <dbReference type="Proteomes" id="UP001044222"/>
    </source>
</evidence>
<feature type="compositionally biased region" description="Basic and acidic residues" evidence="1">
    <location>
        <begin position="60"/>
        <end position="69"/>
    </location>
</feature>
<feature type="region of interest" description="Disordered" evidence="1">
    <location>
        <begin position="258"/>
        <end position="286"/>
    </location>
</feature>
<dbReference type="PANTHER" id="PTHR16757:SF1">
    <property type="entry name" value="DENDRIN"/>
    <property type="match status" value="1"/>
</dbReference>
<feature type="region of interest" description="Disordered" evidence="1">
    <location>
        <begin position="911"/>
        <end position="959"/>
    </location>
</feature>
<feature type="compositionally biased region" description="Polar residues" evidence="1">
    <location>
        <begin position="390"/>
        <end position="415"/>
    </location>
</feature>
<feature type="region of interest" description="Disordered" evidence="1">
    <location>
        <begin position="60"/>
        <end position="115"/>
    </location>
</feature>
<feature type="compositionally biased region" description="Polar residues" evidence="1">
    <location>
        <begin position="214"/>
        <end position="229"/>
    </location>
</feature>
<feature type="compositionally biased region" description="Acidic residues" evidence="1">
    <location>
        <begin position="1195"/>
        <end position="1206"/>
    </location>
</feature>
<feature type="compositionally biased region" description="Basic and acidic residues" evidence="1">
    <location>
        <begin position="515"/>
        <end position="532"/>
    </location>
</feature>
<feature type="compositionally biased region" description="Acidic residues" evidence="1">
    <location>
        <begin position="915"/>
        <end position="928"/>
    </location>
</feature>
<dbReference type="InterPro" id="IPR026500">
    <property type="entry name" value="Dendrin"/>
</dbReference>
<proteinExistence type="predicted"/>
<name>A0A9D3LTR1_ANGAN</name>
<dbReference type="EMBL" id="JAFIRN010000014">
    <property type="protein sequence ID" value="KAG5836286.1"/>
    <property type="molecule type" value="Genomic_DNA"/>
</dbReference>
<gene>
    <name evidence="2" type="ORF">ANANG_G00252980</name>
</gene>
<feature type="compositionally biased region" description="Polar residues" evidence="1">
    <location>
        <begin position="634"/>
        <end position="643"/>
    </location>
</feature>
<feature type="region of interest" description="Disordered" evidence="1">
    <location>
        <begin position="626"/>
        <end position="653"/>
    </location>
</feature>
<dbReference type="PANTHER" id="PTHR16757">
    <property type="entry name" value="DENDRIN"/>
    <property type="match status" value="1"/>
</dbReference>
<protein>
    <submittedName>
        <fullName evidence="2">Uncharacterized protein</fullName>
    </submittedName>
</protein>